<accession>A0ABN1NLY4</accession>
<feature type="transmembrane region" description="Helical" evidence="1">
    <location>
        <begin position="21"/>
        <end position="44"/>
    </location>
</feature>
<dbReference type="RefSeq" id="WP_344049369.1">
    <property type="nucleotide sequence ID" value="NZ_BAAAHG010000015.1"/>
</dbReference>
<keyword evidence="3" id="KW-1185">Reference proteome</keyword>
<feature type="transmembrane region" description="Helical" evidence="1">
    <location>
        <begin position="117"/>
        <end position="137"/>
    </location>
</feature>
<evidence type="ECO:0008006" key="4">
    <source>
        <dbReference type="Google" id="ProtNLM"/>
    </source>
</evidence>
<gene>
    <name evidence="2" type="ORF">GCM10009549_23500</name>
</gene>
<reference evidence="2 3" key="1">
    <citation type="journal article" date="2019" name="Int. J. Syst. Evol. Microbiol.">
        <title>The Global Catalogue of Microorganisms (GCM) 10K type strain sequencing project: providing services to taxonomists for standard genome sequencing and annotation.</title>
        <authorList>
            <consortium name="The Broad Institute Genomics Platform"/>
            <consortium name="The Broad Institute Genome Sequencing Center for Infectious Disease"/>
            <person name="Wu L."/>
            <person name="Ma J."/>
        </authorList>
    </citation>
    <scope>NUCLEOTIDE SEQUENCE [LARGE SCALE GENOMIC DNA]</scope>
    <source>
        <strain evidence="2 3">JCM 10673</strain>
    </source>
</reference>
<proteinExistence type="predicted"/>
<keyword evidence="1" id="KW-1133">Transmembrane helix</keyword>
<feature type="transmembrane region" description="Helical" evidence="1">
    <location>
        <begin position="56"/>
        <end position="73"/>
    </location>
</feature>
<dbReference type="Proteomes" id="UP001501005">
    <property type="component" value="Unassembled WGS sequence"/>
</dbReference>
<evidence type="ECO:0000256" key="1">
    <source>
        <dbReference type="SAM" id="Phobius"/>
    </source>
</evidence>
<keyword evidence="1" id="KW-0472">Membrane</keyword>
<organism evidence="2 3">
    <name type="scientific">Streptomyces thermoalcalitolerans</name>
    <dbReference type="NCBI Taxonomy" id="65605"/>
    <lineage>
        <taxon>Bacteria</taxon>
        <taxon>Bacillati</taxon>
        <taxon>Actinomycetota</taxon>
        <taxon>Actinomycetes</taxon>
        <taxon>Kitasatosporales</taxon>
        <taxon>Streptomycetaceae</taxon>
        <taxon>Streptomyces</taxon>
    </lineage>
</organism>
<sequence>MTSPRTADTAPVRNSARPDGLLRLALAVDVVLTGVNGLGYLALATVLDSVLGVERSVQYPIGAFLTVYALWLLSVLRREPISRGAVGVVITLNALWAVASILTAVTDALSGTAVGTAWIVLQGLVVGAMGAVQYVGLRRI</sequence>
<protein>
    <recommendedName>
        <fullName evidence="4">Integral membrane protein</fullName>
    </recommendedName>
</protein>
<keyword evidence="1" id="KW-0812">Transmembrane</keyword>
<feature type="transmembrane region" description="Helical" evidence="1">
    <location>
        <begin position="85"/>
        <end position="105"/>
    </location>
</feature>
<comment type="caution">
    <text evidence="2">The sequence shown here is derived from an EMBL/GenBank/DDBJ whole genome shotgun (WGS) entry which is preliminary data.</text>
</comment>
<evidence type="ECO:0000313" key="2">
    <source>
        <dbReference type="EMBL" id="GAA0911885.1"/>
    </source>
</evidence>
<name>A0ABN1NLY4_9ACTN</name>
<evidence type="ECO:0000313" key="3">
    <source>
        <dbReference type="Proteomes" id="UP001501005"/>
    </source>
</evidence>
<dbReference type="EMBL" id="BAAAHG010000015">
    <property type="protein sequence ID" value="GAA0911885.1"/>
    <property type="molecule type" value="Genomic_DNA"/>
</dbReference>